<name>A0A3S1J0K9_9CYAN</name>
<dbReference type="OrthoDB" id="452601at2"/>
<keyword evidence="2" id="KW-1185">Reference proteome</keyword>
<sequence length="315" mass="35111">MTTLINYYQQVKDKLKSQLQPNTAPEVAVKVIQREINALTDINSEYMQSLTPPQARLAQTLLQSLSHYTSVLLLVKPQIDENNVLPQQNFAELTTKLVSPIKNAITAPNYKLALIQKAQQSRELLSSFLAGGLAGVLEGGWYWGLIGAAIGGITGGTIAQVIKPKKENQALEINQTAVTEVNIDIDKLLNYLYQALQSIDITVAGYRNEDKVPKEGIENNLDLLEYLQDLMADGLDDNIDLPVSVRRRIEQAASILRHHGIESRTYQPNVDQNMFYFEPSLDAEITDYITLKHALVKDNRVLLPGYVLEPSTKPS</sequence>
<reference evidence="1" key="2">
    <citation type="journal article" date="2019" name="Genome Biol. Evol.">
        <title>Day and night: Metabolic profiles and evolutionary relationships of six axenic non-marine cyanobacteria.</title>
        <authorList>
            <person name="Will S.E."/>
            <person name="Henke P."/>
            <person name="Boedeker C."/>
            <person name="Huang S."/>
            <person name="Brinkmann H."/>
            <person name="Rohde M."/>
            <person name="Jarek M."/>
            <person name="Friedl T."/>
            <person name="Seufert S."/>
            <person name="Schumacher M."/>
            <person name="Overmann J."/>
            <person name="Neumann-Schaal M."/>
            <person name="Petersen J."/>
        </authorList>
    </citation>
    <scope>NUCLEOTIDE SEQUENCE [LARGE SCALE GENOMIC DNA]</scope>
    <source>
        <strain evidence="1">PCC 7102</strain>
    </source>
</reference>
<organism evidence="1 2">
    <name type="scientific">Dulcicalothrix desertica PCC 7102</name>
    <dbReference type="NCBI Taxonomy" id="232991"/>
    <lineage>
        <taxon>Bacteria</taxon>
        <taxon>Bacillati</taxon>
        <taxon>Cyanobacteriota</taxon>
        <taxon>Cyanophyceae</taxon>
        <taxon>Nostocales</taxon>
        <taxon>Calotrichaceae</taxon>
        <taxon>Dulcicalothrix</taxon>
    </lineage>
</organism>
<dbReference type="EMBL" id="RSCL01000008">
    <property type="protein sequence ID" value="RUT05610.1"/>
    <property type="molecule type" value="Genomic_DNA"/>
</dbReference>
<protein>
    <submittedName>
        <fullName evidence="1">Uncharacterized protein</fullName>
    </submittedName>
</protein>
<reference evidence="1" key="1">
    <citation type="submission" date="2018-12" db="EMBL/GenBank/DDBJ databases">
        <authorList>
            <person name="Will S."/>
            <person name="Neumann-Schaal M."/>
            <person name="Henke P."/>
        </authorList>
    </citation>
    <scope>NUCLEOTIDE SEQUENCE</scope>
    <source>
        <strain evidence="1">PCC 7102</strain>
    </source>
</reference>
<gene>
    <name evidence="1" type="ORF">DSM106972_036170</name>
</gene>
<evidence type="ECO:0000313" key="1">
    <source>
        <dbReference type="EMBL" id="RUT05610.1"/>
    </source>
</evidence>
<dbReference type="AlphaFoldDB" id="A0A3S1J0K9"/>
<dbReference type="RefSeq" id="WP_127082071.1">
    <property type="nucleotide sequence ID" value="NZ_RSCL01000008.1"/>
</dbReference>
<comment type="caution">
    <text evidence="1">The sequence shown here is derived from an EMBL/GenBank/DDBJ whole genome shotgun (WGS) entry which is preliminary data.</text>
</comment>
<evidence type="ECO:0000313" key="2">
    <source>
        <dbReference type="Proteomes" id="UP000271624"/>
    </source>
</evidence>
<dbReference type="Proteomes" id="UP000271624">
    <property type="component" value="Unassembled WGS sequence"/>
</dbReference>
<accession>A0A3S1J0K9</accession>
<proteinExistence type="predicted"/>